<dbReference type="RefSeq" id="WP_233699051.1">
    <property type="nucleotide sequence ID" value="NZ_JAJNBZ010000039.1"/>
</dbReference>
<name>A0ABS8YRN3_9BACL</name>
<evidence type="ECO:0000313" key="2">
    <source>
        <dbReference type="Proteomes" id="UP001199916"/>
    </source>
</evidence>
<dbReference type="Proteomes" id="UP001199916">
    <property type="component" value="Unassembled WGS sequence"/>
</dbReference>
<comment type="caution">
    <text evidence="1">The sequence shown here is derived from an EMBL/GenBank/DDBJ whole genome shotgun (WGS) entry which is preliminary data.</text>
</comment>
<keyword evidence="2" id="KW-1185">Reference proteome</keyword>
<sequence length="61" mass="7348">MSTTQLFQEFPLLKTERLRLRQEGLLRQHEFEHGQYIDLAVFALLRQEYASREQEGSSRHE</sequence>
<gene>
    <name evidence="1" type="ORF">LQV63_27590</name>
</gene>
<protein>
    <submittedName>
        <fullName evidence="1">Uncharacterized protein</fullName>
    </submittedName>
</protein>
<organism evidence="1 2">
    <name type="scientific">Paenibacillus profundus</name>
    <dbReference type="NCBI Taxonomy" id="1173085"/>
    <lineage>
        <taxon>Bacteria</taxon>
        <taxon>Bacillati</taxon>
        <taxon>Bacillota</taxon>
        <taxon>Bacilli</taxon>
        <taxon>Bacillales</taxon>
        <taxon>Paenibacillaceae</taxon>
        <taxon>Paenibacillus</taxon>
    </lineage>
</organism>
<reference evidence="1 2" key="1">
    <citation type="submission" date="2021-11" db="EMBL/GenBank/DDBJ databases">
        <title>Draft genome sequence of Paenibacillus profundus YoMME, a new Gram-positive bacteria with exoelectrogenic properties.</title>
        <authorList>
            <person name="Hubenova Y."/>
            <person name="Hubenova E."/>
            <person name="Manasiev Y."/>
            <person name="Peykov S."/>
            <person name="Mitov M."/>
        </authorList>
    </citation>
    <scope>NUCLEOTIDE SEQUENCE [LARGE SCALE GENOMIC DNA]</scope>
    <source>
        <strain evidence="1 2">YoMME</strain>
    </source>
</reference>
<evidence type="ECO:0000313" key="1">
    <source>
        <dbReference type="EMBL" id="MCE5173031.1"/>
    </source>
</evidence>
<dbReference type="Gene3D" id="3.40.630.30">
    <property type="match status" value="1"/>
</dbReference>
<dbReference type="EMBL" id="JAJNBZ010000039">
    <property type="protein sequence ID" value="MCE5173031.1"/>
    <property type="molecule type" value="Genomic_DNA"/>
</dbReference>
<accession>A0ABS8YRN3</accession>
<proteinExistence type="predicted"/>